<evidence type="ECO:0000313" key="3">
    <source>
        <dbReference type="Proteomes" id="UP000176865"/>
    </source>
</evidence>
<dbReference type="AlphaFoldDB" id="A0A1F5ELN9"/>
<keyword evidence="1" id="KW-0472">Membrane</keyword>
<gene>
    <name evidence="2" type="ORF">A2996_02590</name>
</gene>
<name>A0A1F5ELN9_9BACT</name>
<keyword evidence="1" id="KW-1133">Transmembrane helix</keyword>
<feature type="transmembrane region" description="Helical" evidence="1">
    <location>
        <begin position="100"/>
        <end position="123"/>
    </location>
</feature>
<dbReference type="STRING" id="1797579.A2996_02590"/>
<sequence length="133" mass="15582">MKKINGQIGFDLGLLLLSLLGWVNVFHFLTEYNPPTPELSTFYWSFFSILLIDRIISKKINNILFWKGVFVSGLIIFIIDNIRLFPQLLALKQIVYSDNIFLYFAFSITGFLIFEAIMLMFIYRSYKFISKGI</sequence>
<evidence type="ECO:0000256" key="1">
    <source>
        <dbReference type="SAM" id="Phobius"/>
    </source>
</evidence>
<comment type="caution">
    <text evidence="2">The sequence shown here is derived from an EMBL/GenBank/DDBJ whole genome shotgun (WGS) entry which is preliminary data.</text>
</comment>
<proteinExistence type="predicted"/>
<reference evidence="2 3" key="1">
    <citation type="journal article" date="2016" name="Nat. Commun.">
        <title>Thousands of microbial genomes shed light on interconnected biogeochemical processes in an aquifer system.</title>
        <authorList>
            <person name="Anantharaman K."/>
            <person name="Brown C.T."/>
            <person name="Hug L.A."/>
            <person name="Sharon I."/>
            <person name="Castelle C.J."/>
            <person name="Probst A.J."/>
            <person name="Thomas B.C."/>
            <person name="Singh A."/>
            <person name="Wilkins M.J."/>
            <person name="Karaoz U."/>
            <person name="Brodie E.L."/>
            <person name="Williams K.H."/>
            <person name="Hubbard S.S."/>
            <person name="Banfield J.F."/>
        </authorList>
    </citation>
    <scope>NUCLEOTIDE SEQUENCE [LARGE SCALE GENOMIC DNA]</scope>
</reference>
<keyword evidence="1" id="KW-0812">Transmembrane</keyword>
<feature type="transmembrane region" description="Helical" evidence="1">
    <location>
        <begin position="12"/>
        <end position="29"/>
    </location>
</feature>
<accession>A0A1F5ELN9</accession>
<evidence type="ECO:0000313" key="2">
    <source>
        <dbReference type="EMBL" id="OGD68322.1"/>
    </source>
</evidence>
<dbReference type="EMBL" id="MFAB01000030">
    <property type="protein sequence ID" value="OGD68322.1"/>
    <property type="molecule type" value="Genomic_DNA"/>
</dbReference>
<organism evidence="2 3">
    <name type="scientific">Candidatus Campbellbacteria bacterium RIFCSPLOWO2_01_FULL_34_15</name>
    <dbReference type="NCBI Taxonomy" id="1797579"/>
    <lineage>
        <taxon>Bacteria</taxon>
        <taxon>Candidatus Campbelliibacteriota</taxon>
    </lineage>
</organism>
<feature type="transmembrane region" description="Helical" evidence="1">
    <location>
        <begin position="64"/>
        <end position="85"/>
    </location>
</feature>
<feature type="transmembrane region" description="Helical" evidence="1">
    <location>
        <begin position="41"/>
        <end position="57"/>
    </location>
</feature>
<protein>
    <submittedName>
        <fullName evidence="2">Uncharacterized protein</fullName>
    </submittedName>
</protein>
<dbReference type="Proteomes" id="UP000176865">
    <property type="component" value="Unassembled WGS sequence"/>
</dbReference>